<evidence type="ECO:0000313" key="2">
    <source>
        <dbReference type="EMBL" id="KKS72071.1"/>
    </source>
</evidence>
<dbReference type="Gene3D" id="3.90.320.10">
    <property type="match status" value="1"/>
</dbReference>
<organism evidence="2 3">
    <name type="scientific">Candidatus Magasanikbacteria bacterium GW2011_GWE2_42_7</name>
    <dbReference type="NCBI Taxonomy" id="1619052"/>
    <lineage>
        <taxon>Bacteria</taxon>
        <taxon>Candidatus Magasanikiibacteriota</taxon>
    </lineage>
</organism>
<sequence>MPDKFLATWVSHSSISDYLACPRSYFLKNVYKDPKTGHKITLMSPPLALGQAVHNVLESLSGLPRDQRFIKPLPEKFKEEWAKVSGKKGGFFSESSEDKYRARGEAMIARVYNNPGPIGNLSVKIQKDLPNFWLSEEEEIILCGKIDWLEYLPEEDAVHIIDFKTGKQREDESSLQLPIYLLLVSETQKRPVVKASYWYLEDNDELTEKELPSLEESREQILAIARKIKLARQLKKFDCPKDGCFACEPMERILKGEGELIGPDDFGRDLYVLPFKPKEEEEMEESIIL</sequence>
<comment type="caution">
    <text evidence="2">The sequence shown here is derived from an EMBL/GenBank/DDBJ whole genome shotgun (WGS) entry which is preliminary data.</text>
</comment>
<gene>
    <name evidence="2" type="ORF">UV42_C0014G0010</name>
</gene>
<feature type="domain" description="PD-(D/E)XK endonuclease-like" evidence="1">
    <location>
        <begin position="10"/>
        <end position="240"/>
    </location>
</feature>
<dbReference type="Pfam" id="PF12705">
    <property type="entry name" value="PDDEXK_1"/>
    <property type="match status" value="1"/>
</dbReference>
<accession>A0A0G1DMK4</accession>
<protein>
    <recommendedName>
        <fullName evidence="1">PD-(D/E)XK endonuclease-like domain-containing protein</fullName>
    </recommendedName>
</protein>
<dbReference type="Proteomes" id="UP000033867">
    <property type="component" value="Unassembled WGS sequence"/>
</dbReference>
<evidence type="ECO:0000313" key="3">
    <source>
        <dbReference type="Proteomes" id="UP000033867"/>
    </source>
</evidence>
<name>A0A0G1DMK4_9BACT</name>
<proteinExistence type="predicted"/>
<evidence type="ECO:0000259" key="1">
    <source>
        <dbReference type="Pfam" id="PF12705"/>
    </source>
</evidence>
<dbReference type="EMBL" id="LCEK01000014">
    <property type="protein sequence ID" value="KKS72071.1"/>
    <property type="molecule type" value="Genomic_DNA"/>
</dbReference>
<reference evidence="2 3" key="1">
    <citation type="journal article" date="2015" name="Nature">
        <title>rRNA introns, odd ribosomes, and small enigmatic genomes across a large radiation of phyla.</title>
        <authorList>
            <person name="Brown C.T."/>
            <person name="Hug L.A."/>
            <person name="Thomas B.C."/>
            <person name="Sharon I."/>
            <person name="Castelle C.J."/>
            <person name="Singh A."/>
            <person name="Wilkins M.J."/>
            <person name="Williams K.H."/>
            <person name="Banfield J.F."/>
        </authorList>
    </citation>
    <scope>NUCLEOTIDE SEQUENCE [LARGE SCALE GENOMIC DNA]</scope>
</reference>
<dbReference type="InterPro" id="IPR011604">
    <property type="entry name" value="PDDEXK-like_dom_sf"/>
</dbReference>
<dbReference type="InterPro" id="IPR038726">
    <property type="entry name" value="PDDEXK_AddAB-type"/>
</dbReference>
<dbReference type="AlphaFoldDB" id="A0A0G1DMK4"/>